<comment type="caution">
    <text evidence="1">The sequence shown here is derived from an EMBL/GenBank/DDBJ whole genome shotgun (WGS) entry which is preliminary data.</text>
</comment>
<dbReference type="Proteomes" id="UP001163603">
    <property type="component" value="Chromosome 11"/>
</dbReference>
<protein>
    <submittedName>
        <fullName evidence="1">Uncharacterized protein</fullName>
    </submittedName>
</protein>
<gene>
    <name evidence="1" type="ORF">Pint_31049</name>
</gene>
<accession>A0ACC0XS51</accession>
<sequence length="67" mass="7746">MKSSICVFYSFDDTNSQKLRIPIAKSGQAVDAFNFNPKCIDWEDYIINTHIDGLVKYVLKRKFVSII</sequence>
<organism evidence="1 2">
    <name type="scientific">Pistacia integerrima</name>
    <dbReference type="NCBI Taxonomy" id="434235"/>
    <lineage>
        <taxon>Eukaryota</taxon>
        <taxon>Viridiplantae</taxon>
        <taxon>Streptophyta</taxon>
        <taxon>Embryophyta</taxon>
        <taxon>Tracheophyta</taxon>
        <taxon>Spermatophyta</taxon>
        <taxon>Magnoliopsida</taxon>
        <taxon>eudicotyledons</taxon>
        <taxon>Gunneridae</taxon>
        <taxon>Pentapetalae</taxon>
        <taxon>rosids</taxon>
        <taxon>malvids</taxon>
        <taxon>Sapindales</taxon>
        <taxon>Anacardiaceae</taxon>
        <taxon>Pistacia</taxon>
    </lineage>
</organism>
<evidence type="ECO:0000313" key="2">
    <source>
        <dbReference type="Proteomes" id="UP001163603"/>
    </source>
</evidence>
<name>A0ACC0XS51_9ROSI</name>
<proteinExistence type="predicted"/>
<reference evidence="2" key="1">
    <citation type="journal article" date="2023" name="G3 (Bethesda)">
        <title>Genome assembly and association tests identify interacting loci associated with vigor, precocity, and sex in interspecific pistachio rootstocks.</title>
        <authorList>
            <person name="Palmer W."/>
            <person name="Jacygrad E."/>
            <person name="Sagayaradj S."/>
            <person name="Cavanaugh K."/>
            <person name="Han R."/>
            <person name="Bertier L."/>
            <person name="Beede B."/>
            <person name="Kafkas S."/>
            <person name="Golino D."/>
            <person name="Preece J."/>
            <person name="Michelmore R."/>
        </authorList>
    </citation>
    <scope>NUCLEOTIDE SEQUENCE [LARGE SCALE GENOMIC DNA]</scope>
</reference>
<dbReference type="EMBL" id="CM047746">
    <property type="protein sequence ID" value="KAJ0020872.1"/>
    <property type="molecule type" value="Genomic_DNA"/>
</dbReference>
<keyword evidence="2" id="KW-1185">Reference proteome</keyword>
<evidence type="ECO:0000313" key="1">
    <source>
        <dbReference type="EMBL" id="KAJ0020872.1"/>
    </source>
</evidence>